<dbReference type="AlphaFoldDB" id="A0A8H7DYU2"/>
<dbReference type="Proteomes" id="UP000606974">
    <property type="component" value="Unassembled WGS sequence"/>
</dbReference>
<accession>A0A8H7DYU2</accession>
<feature type="region of interest" description="Disordered" evidence="1">
    <location>
        <begin position="144"/>
        <end position="226"/>
    </location>
</feature>
<feature type="compositionally biased region" description="Low complexity" evidence="1">
    <location>
        <begin position="30"/>
        <end position="44"/>
    </location>
</feature>
<evidence type="ECO:0000256" key="1">
    <source>
        <dbReference type="SAM" id="MobiDB-lite"/>
    </source>
</evidence>
<feature type="region of interest" description="Disordered" evidence="1">
    <location>
        <begin position="27"/>
        <end position="72"/>
    </location>
</feature>
<proteinExistence type="predicted"/>
<evidence type="ECO:0000313" key="3">
    <source>
        <dbReference type="Proteomes" id="UP000606974"/>
    </source>
</evidence>
<evidence type="ECO:0000313" key="2">
    <source>
        <dbReference type="EMBL" id="KAF7502720.1"/>
    </source>
</evidence>
<dbReference type="EMBL" id="JAACFV010000225">
    <property type="protein sequence ID" value="KAF7502720.1"/>
    <property type="molecule type" value="Genomic_DNA"/>
</dbReference>
<feature type="compositionally biased region" description="Polar residues" evidence="1">
    <location>
        <begin position="45"/>
        <end position="57"/>
    </location>
</feature>
<organism evidence="2 3">
    <name type="scientific">Endocarpon pusillum</name>
    <dbReference type="NCBI Taxonomy" id="364733"/>
    <lineage>
        <taxon>Eukaryota</taxon>
        <taxon>Fungi</taxon>
        <taxon>Dikarya</taxon>
        <taxon>Ascomycota</taxon>
        <taxon>Pezizomycotina</taxon>
        <taxon>Eurotiomycetes</taxon>
        <taxon>Chaetothyriomycetidae</taxon>
        <taxon>Verrucariales</taxon>
        <taxon>Verrucariaceae</taxon>
        <taxon>Endocarpon</taxon>
    </lineage>
</organism>
<sequence>MEVLSYQPHSGKYSPFPQGKLLPTSKFLASSSRSPTWRQSSISSWNKPSDGVSQLHGTDNVDGGESSDDELPSLQKLLSPATQAYQAELQAFKLLSASQNPHYLNPSVQAAKSSAPPLLGTTPTPRKSFFKNIPAWSFLNSLPADTPTSTNQAKTKNEPAVRPSSRGSSIDGSVGDGRRIGRGNSQESPIVINDDEDGDLTDRSNHTSHQMTVNDPGVRGENIDGEAGSDLLGPVSVSGSLAVCHVQAIAY</sequence>
<comment type="caution">
    <text evidence="2">The sequence shown here is derived from an EMBL/GenBank/DDBJ whole genome shotgun (WGS) entry which is preliminary data.</text>
</comment>
<protein>
    <submittedName>
        <fullName evidence="2">Uncharacterized protein</fullName>
    </submittedName>
</protein>
<reference evidence="2" key="1">
    <citation type="submission" date="2020-02" db="EMBL/GenBank/DDBJ databases">
        <authorList>
            <person name="Palmer J.M."/>
        </authorList>
    </citation>
    <scope>NUCLEOTIDE SEQUENCE</scope>
    <source>
        <strain evidence="2">EPUS1.4</strain>
        <tissue evidence="2">Thallus</tissue>
    </source>
</reference>
<keyword evidence="3" id="KW-1185">Reference proteome</keyword>
<name>A0A8H7DYU2_9EURO</name>
<gene>
    <name evidence="2" type="ORF">GJ744_005228</name>
</gene>